<comment type="catalytic activity">
    <reaction evidence="13">
        <text>L-tyrosyl-[protein] + ATP = O-phospho-L-tyrosyl-[protein] + ADP + H(+)</text>
        <dbReference type="Rhea" id="RHEA:10596"/>
        <dbReference type="Rhea" id="RHEA-COMP:10136"/>
        <dbReference type="Rhea" id="RHEA-COMP:20101"/>
        <dbReference type="ChEBI" id="CHEBI:15378"/>
        <dbReference type="ChEBI" id="CHEBI:30616"/>
        <dbReference type="ChEBI" id="CHEBI:46858"/>
        <dbReference type="ChEBI" id="CHEBI:61978"/>
        <dbReference type="ChEBI" id="CHEBI:456216"/>
        <dbReference type="EC" id="2.7.10.2"/>
    </reaction>
</comment>
<name>A0A979FYB1_HYAAZ</name>
<evidence type="ECO:0000259" key="15">
    <source>
        <dbReference type="PROSITE" id="PS50011"/>
    </source>
</evidence>
<dbReference type="KEGG" id="hazt:108679302"/>
<keyword evidence="17" id="KW-1185">Reference proteome</keyword>
<dbReference type="PANTHER" id="PTHR45807:SF7">
    <property type="entry name" value="TYROSINE-PROTEIN KINASE HOPSCOTCH"/>
    <property type="match status" value="1"/>
</dbReference>
<keyword evidence="6" id="KW-0547">Nucleotide-binding</keyword>
<dbReference type="InterPro" id="IPR051286">
    <property type="entry name" value="JAK"/>
</dbReference>
<dbReference type="EC" id="2.7.10.2" evidence="2"/>
<dbReference type="InterPro" id="IPR000299">
    <property type="entry name" value="FERM_domain"/>
</dbReference>
<protein>
    <recommendedName>
        <fullName evidence="2">non-specific protein-tyrosine kinase</fullName>
        <ecNumber evidence="2">2.7.10.2</ecNumber>
    </recommendedName>
</protein>
<feature type="compositionally biased region" description="Polar residues" evidence="14">
    <location>
        <begin position="502"/>
        <end position="511"/>
    </location>
</feature>
<dbReference type="PROSITE" id="PS50057">
    <property type="entry name" value="FERM_3"/>
    <property type="match status" value="1"/>
</dbReference>
<dbReference type="SUPFAM" id="SSF56112">
    <property type="entry name" value="Protein kinase-like (PK-like)"/>
    <property type="match status" value="2"/>
</dbReference>
<dbReference type="GO" id="GO:0004714">
    <property type="term" value="F:transmembrane receptor protein tyrosine kinase activity"/>
    <property type="evidence" value="ECO:0007669"/>
    <property type="project" value="UniProtKB-EC"/>
</dbReference>
<evidence type="ECO:0000256" key="9">
    <source>
        <dbReference type="ARBA" id="ARBA00022999"/>
    </source>
</evidence>
<dbReference type="SMART" id="SM00219">
    <property type="entry name" value="TyrKc"/>
    <property type="match status" value="1"/>
</dbReference>
<dbReference type="GO" id="GO:0071944">
    <property type="term" value="C:cell periphery"/>
    <property type="evidence" value="ECO:0007669"/>
    <property type="project" value="UniProtKB-ARBA"/>
</dbReference>
<dbReference type="GO" id="GO:0030182">
    <property type="term" value="P:neuron differentiation"/>
    <property type="evidence" value="ECO:0007669"/>
    <property type="project" value="UniProtKB-ARBA"/>
</dbReference>
<dbReference type="InterPro" id="IPR036860">
    <property type="entry name" value="SH2_dom_sf"/>
</dbReference>
<evidence type="ECO:0000256" key="1">
    <source>
        <dbReference type="ARBA" id="ARBA00004308"/>
    </source>
</evidence>
<organism evidence="17 18">
    <name type="scientific">Hyalella azteca</name>
    <name type="common">Amphipod</name>
    <dbReference type="NCBI Taxonomy" id="294128"/>
    <lineage>
        <taxon>Eukaryota</taxon>
        <taxon>Metazoa</taxon>
        <taxon>Ecdysozoa</taxon>
        <taxon>Arthropoda</taxon>
        <taxon>Crustacea</taxon>
        <taxon>Multicrustacea</taxon>
        <taxon>Malacostraca</taxon>
        <taxon>Eumalacostraca</taxon>
        <taxon>Peracarida</taxon>
        <taxon>Amphipoda</taxon>
        <taxon>Senticaudata</taxon>
        <taxon>Talitrida</taxon>
        <taxon>Talitroidea</taxon>
        <taxon>Hyalellidae</taxon>
        <taxon>Hyalella</taxon>
    </lineage>
</organism>
<dbReference type="InterPro" id="IPR000719">
    <property type="entry name" value="Prot_kinase_dom"/>
</dbReference>
<dbReference type="Gene3D" id="1.10.510.10">
    <property type="entry name" value="Transferase(Phosphotransferase) domain 1"/>
    <property type="match status" value="2"/>
</dbReference>
<dbReference type="InterPro" id="IPR041155">
    <property type="entry name" value="FERM_F1"/>
</dbReference>
<dbReference type="PRINTS" id="PR00109">
    <property type="entry name" value="TYRKINASE"/>
</dbReference>
<proteinExistence type="predicted"/>
<feature type="compositionally biased region" description="Low complexity" evidence="14">
    <location>
        <begin position="491"/>
        <end position="500"/>
    </location>
</feature>
<dbReference type="PANTHER" id="PTHR45807">
    <property type="entry name" value="TYROSINE-PROTEIN KINASE HOPSCOTCH"/>
    <property type="match status" value="1"/>
</dbReference>
<feature type="domain" description="Protein kinase" evidence="15">
    <location>
        <begin position="941"/>
        <end position="1215"/>
    </location>
</feature>
<dbReference type="AlphaFoldDB" id="A0A979FYB1"/>
<dbReference type="GO" id="GO:0007259">
    <property type="term" value="P:cell surface receptor signaling pathway via JAK-STAT"/>
    <property type="evidence" value="ECO:0007669"/>
    <property type="project" value="TreeGrafter"/>
</dbReference>
<keyword evidence="10" id="KW-0472">Membrane</keyword>
<evidence type="ECO:0000256" key="12">
    <source>
        <dbReference type="ARBA" id="ARBA00051243"/>
    </source>
</evidence>
<sequence length="1215" mass="136569">MMVANSKMLSVHFCPGSVKSDNPKEFEITSSTTVEQMVHMVVAELNIRPISVTLFGLRIKSNKLWLAPSQLLHELPTEDHSVQLRLRFRLPSFMDLQLLDEEAYRYLFYQVREDHLQEVLTFDKLDSMGLVVTDILHHMLAENVPLSRIEIGHFMPPSLNYTLKRFNVRRHVEKLHADALTATPAFIRQKYLEKASECMQALCQSPESDSRDLVGTEEFFAEKLEGDKTIAIRVMVAPFHPHHPGLRVSRSKKGLPDFTSFWSFLSSLILPHSLLHCKGWSHLCGLEELVVISSRASDCTLELCQLSGVPLYFSMPSVQSLLSFVSCLSGYYRLFKCWTFDLCKEVTAPSIAVLKKNKCHGPVGADFAHAKLRSKCGGEAGVGLLRQSSRHFDRYKLDVFVNKQANIRTYTITTQHGLVNIKDAGVDQPFDSLLKLIRHLMDRKNTELSDDILNDEILHSNSATLSNSPTCSIKSLKSFSRDQESDVKVASSSSSKSIGSENAVNASSLSQSKPTQTNRLFLSRIIPPSEYDKPPLLLLCAGKFDDESESQDKGPRVFKFESFVSESSTLIQASFYRVLHARKASDENKHYAVKVDLLEAVTHLAKALFFLSQEGIQHNNIRCHSLLVARHQDNQFLVKLSEPGGSVVDETCIHWIAREHHYHPPSSKQDPSTDVWAFATTAWQIFSNGQWPLKDGDIDAIRSLYAAGQVLPRPKRCPYDLYQIMLRCWSPDPSARRQPQTIMRDTFHLLYEVFNSRRQNAYSCISEDGLDDTADSSATRPSPDRQSAENIIYSPQEPDIDVLSAIGSVDTTVTTVGNSDMTLIHVDEEDDDVHADLRVVPRISDLPLADGSIAKVVMGVLPQLPLPFGRGATLPDSHLAPTPFLDPMPALSPIQPRTQAPVNHRPASSTKSLNEVLVPQSAQQDGQLFAGQILKMDRSNVKIEAHVGEGNYGWVYKGLLSTPGGGPNDGPVAVKTLKVVTGQLDDMCRERDIMQKLNHRNIVRLLGVINQSADAAGSVLDERMYMVMEYLEMGSLKTYLQQNPSIGDPTLLDFARDIAMGMDYLESQRIVHRDLAARNILVSSPNHVKISDFGLAQPLYASAYYVLRTKRDLPLLWYAPESIDKMRYSSKSDVWSYGVTCWEMFTRGKEPNLPRDPNKLLMALQQGIRLICLPPCPEIVYSQLIRVCWDHEPRLRPDFSSLVNVVNELKEEMMW</sequence>
<dbReference type="OrthoDB" id="1915767at2759"/>
<dbReference type="RefSeq" id="XP_047741662.1">
    <property type="nucleotide sequence ID" value="XM_047885706.1"/>
</dbReference>
<evidence type="ECO:0000256" key="5">
    <source>
        <dbReference type="ARBA" id="ARBA00022737"/>
    </source>
</evidence>
<evidence type="ECO:0000256" key="2">
    <source>
        <dbReference type="ARBA" id="ARBA00011903"/>
    </source>
</evidence>
<gene>
    <name evidence="18" type="primary">LOC108679302</name>
</gene>
<evidence type="ECO:0000256" key="10">
    <source>
        <dbReference type="ARBA" id="ARBA00023136"/>
    </source>
</evidence>
<dbReference type="SUPFAM" id="SSF47031">
    <property type="entry name" value="Second domain of FERM"/>
    <property type="match status" value="1"/>
</dbReference>
<dbReference type="GeneID" id="108679302"/>
<dbReference type="GO" id="GO:0005126">
    <property type="term" value="F:cytokine receptor binding"/>
    <property type="evidence" value="ECO:0007669"/>
    <property type="project" value="TreeGrafter"/>
</dbReference>
<dbReference type="GO" id="GO:0009887">
    <property type="term" value="P:animal organ morphogenesis"/>
    <property type="evidence" value="ECO:0007669"/>
    <property type="project" value="UniProtKB-ARBA"/>
</dbReference>
<dbReference type="InterPro" id="IPR008266">
    <property type="entry name" value="Tyr_kinase_AS"/>
</dbReference>
<feature type="domain" description="FERM" evidence="16">
    <location>
        <begin position="7"/>
        <end position="339"/>
    </location>
</feature>
<accession>A0A979FYB1</accession>
<keyword evidence="3" id="KW-0597">Phosphoprotein</keyword>
<evidence type="ECO:0000256" key="13">
    <source>
        <dbReference type="ARBA" id="ARBA00051245"/>
    </source>
</evidence>
<dbReference type="SMART" id="SM00295">
    <property type="entry name" value="B41"/>
    <property type="match status" value="1"/>
</dbReference>
<dbReference type="InterPro" id="IPR035963">
    <property type="entry name" value="FERM_2"/>
</dbReference>
<dbReference type="GO" id="GO:0048468">
    <property type="term" value="P:cell development"/>
    <property type="evidence" value="ECO:0007669"/>
    <property type="project" value="UniProtKB-ARBA"/>
</dbReference>
<dbReference type="InterPro" id="IPR000980">
    <property type="entry name" value="SH2"/>
</dbReference>
<keyword evidence="4" id="KW-0808">Transferase</keyword>
<dbReference type="CDD" id="cd01765">
    <property type="entry name" value="FERM_F0_F1"/>
    <property type="match status" value="1"/>
</dbReference>
<evidence type="ECO:0000256" key="7">
    <source>
        <dbReference type="ARBA" id="ARBA00022777"/>
    </source>
</evidence>
<evidence type="ECO:0000256" key="14">
    <source>
        <dbReference type="SAM" id="MobiDB-lite"/>
    </source>
</evidence>
<evidence type="ECO:0000259" key="16">
    <source>
        <dbReference type="PROSITE" id="PS50057"/>
    </source>
</evidence>
<dbReference type="Pfam" id="PF21990">
    <property type="entry name" value="SH2_1"/>
    <property type="match status" value="1"/>
</dbReference>
<feature type="domain" description="Protein kinase" evidence="15">
    <location>
        <begin position="473"/>
        <end position="751"/>
    </location>
</feature>
<dbReference type="InterPro" id="IPR019748">
    <property type="entry name" value="FERM_central"/>
</dbReference>
<keyword evidence="9" id="KW-0727">SH2 domain</keyword>
<dbReference type="OMA" id="RCHNILV"/>
<keyword evidence="8" id="KW-0067">ATP-binding</keyword>
<dbReference type="GO" id="GO:0019221">
    <property type="term" value="P:cytokine-mediated signaling pathway"/>
    <property type="evidence" value="ECO:0007669"/>
    <property type="project" value="TreeGrafter"/>
</dbReference>
<dbReference type="Pfam" id="PF07714">
    <property type="entry name" value="PK_Tyr_Ser-Thr"/>
    <property type="match status" value="2"/>
</dbReference>
<evidence type="ECO:0000256" key="4">
    <source>
        <dbReference type="ARBA" id="ARBA00022679"/>
    </source>
</evidence>
<dbReference type="InterPro" id="IPR020635">
    <property type="entry name" value="Tyr_kinase_cat_dom"/>
</dbReference>
<dbReference type="GO" id="GO:0050793">
    <property type="term" value="P:regulation of developmental process"/>
    <property type="evidence" value="ECO:0007669"/>
    <property type="project" value="UniProtKB-ARBA"/>
</dbReference>
<dbReference type="Pfam" id="PF18379">
    <property type="entry name" value="FERM_F1"/>
    <property type="match status" value="1"/>
</dbReference>
<dbReference type="PROSITE" id="PS00109">
    <property type="entry name" value="PROTEIN_KINASE_TYR"/>
    <property type="match status" value="1"/>
</dbReference>
<dbReference type="GO" id="GO:0051130">
    <property type="term" value="P:positive regulation of cellular component organization"/>
    <property type="evidence" value="ECO:0007669"/>
    <property type="project" value="UniProtKB-ARBA"/>
</dbReference>
<evidence type="ECO:0000313" key="18">
    <source>
        <dbReference type="RefSeq" id="XP_047741662.1"/>
    </source>
</evidence>
<dbReference type="InterPro" id="IPR001245">
    <property type="entry name" value="Ser-Thr/Tyr_kinase_cat_dom"/>
</dbReference>
<evidence type="ECO:0000313" key="17">
    <source>
        <dbReference type="Proteomes" id="UP000694843"/>
    </source>
</evidence>
<evidence type="ECO:0000256" key="8">
    <source>
        <dbReference type="ARBA" id="ARBA00022840"/>
    </source>
</evidence>
<dbReference type="GO" id="GO:0004715">
    <property type="term" value="F:non-membrane spanning protein tyrosine kinase activity"/>
    <property type="evidence" value="ECO:0007669"/>
    <property type="project" value="UniProtKB-EC"/>
</dbReference>
<dbReference type="Proteomes" id="UP000694843">
    <property type="component" value="Unplaced"/>
</dbReference>
<evidence type="ECO:0000256" key="6">
    <source>
        <dbReference type="ARBA" id="ARBA00022741"/>
    </source>
</evidence>
<dbReference type="GO" id="GO:0012505">
    <property type="term" value="C:endomembrane system"/>
    <property type="evidence" value="ECO:0007669"/>
    <property type="project" value="UniProtKB-SubCell"/>
</dbReference>
<dbReference type="InterPro" id="IPR019749">
    <property type="entry name" value="Band_41_domain"/>
</dbReference>
<dbReference type="CDD" id="cd00192">
    <property type="entry name" value="PTKc"/>
    <property type="match status" value="1"/>
</dbReference>
<dbReference type="CDD" id="cd14473">
    <property type="entry name" value="FERM_B-lobe"/>
    <property type="match status" value="1"/>
</dbReference>
<feature type="region of interest" description="Disordered" evidence="14">
    <location>
        <begin position="487"/>
        <end position="511"/>
    </location>
</feature>
<comment type="subcellular location">
    <subcellularLocation>
        <location evidence="1">Endomembrane system</location>
    </subcellularLocation>
</comment>
<dbReference type="PROSITE" id="PS50011">
    <property type="entry name" value="PROTEIN_KINASE_DOM"/>
    <property type="match status" value="2"/>
</dbReference>
<dbReference type="GO" id="GO:0005524">
    <property type="term" value="F:ATP binding"/>
    <property type="evidence" value="ECO:0007669"/>
    <property type="project" value="UniProtKB-KW"/>
</dbReference>
<dbReference type="GO" id="GO:0035556">
    <property type="term" value="P:intracellular signal transduction"/>
    <property type="evidence" value="ECO:0007669"/>
    <property type="project" value="TreeGrafter"/>
</dbReference>
<keyword evidence="7" id="KW-0418">Kinase</keyword>
<dbReference type="GO" id="GO:0005829">
    <property type="term" value="C:cytosol"/>
    <property type="evidence" value="ECO:0007669"/>
    <property type="project" value="TreeGrafter"/>
</dbReference>
<dbReference type="FunFam" id="1.10.510.10:FF:001512">
    <property type="entry name" value="Receptor tyrosine-protein kinase erbB-2"/>
    <property type="match status" value="1"/>
</dbReference>
<keyword evidence="5" id="KW-0677">Repeat</keyword>
<evidence type="ECO:0000256" key="3">
    <source>
        <dbReference type="ARBA" id="ARBA00022553"/>
    </source>
</evidence>
<feature type="region of interest" description="Disordered" evidence="14">
    <location>
        <begin position="766"/>
        <end position="788"/>
    </location>
</feature>
<evidence type="ECO:0000256" key="11">
    <source>
        <dbReference type="ARBA" id="ARBA00023137"/>
    </source>
</evidence>
<dbReference type="SUPFAM" id="SSF55550">
    <property type="entry name" value="SH2 domain"/>
    <property type="match status" value="1"/>
</dbReference>
<keyword evidence="11" id="KW-0829">Tyrosine-protein kinase</keyword>
<reference evidence="18" key="1">
    <citation type="submission" date="2025-08" db="UniProtKB">
        <authorList>
            <consortium name="RefSeq"/>
        </authorList>
    </citation>
    <scope>IDENTIFICATION</scope>
    <source>
        <tissue evidence="18">Whole organism</tissue>
    </source>
</reference>
<comment type="catalytic activity">
    <reaction evidence="12">
        <text>L-tyrosyl-[protein] + ATP = O-phospho-L-tyrosyl-[protein] + ADP + H(+)</text>
        <dbReference type="Rhea" id="RHEA:10596"/>
        <dbReference type="Rhea" id="RHEA-COMP:10136"/>
        <dbReference type="Rhea" id="RHEA-COMP:20101"/>
        <dbReference type="ChEBI" id="CHEBI:15378"/>
        <dbReference type="ChEBI" id="CHEBI:30616"/>
        <dbReference type="ChEBI" id="CHEBI:46858"/>
        <dbReference type="ChEBI" id="CHEBI:61978"/>
        <dbReference type="ChEBI" id="CHEBI:456216"/>
        <dbReference type="EC" id="2.7.10.1"/>
    </reaction>
</comment>
<dbReference type="InterPro" id="IPR011009">
    <property type="entry name" value="Kinase-like_dom_sf"/>
</dbReference>